<accession>A0A3B0W5B8</accession>
<reference evidence="2" key="1">
    <citation type="submission" date="2018-06" db="EMBL/GenBank/DDBJ databases">
        <authorList>
            <person name="Zhirakovskaya E."/>
        </authorList>
    </citation>
    <scope>NUCLEOTIDE SEQUENCE</scope>
</reference>
<feature type="transmembrane region" description="Helical" evidence="1">
    <location>
        <begin position="120"/>
        <end position="140"/>
    </location>
</feature>
<evidence type="ECO:0000313" key="2">
    <source>
        <dbReference type="EMBL" id="VAW51095.1"/>
    </source>
</evidence>
<protein>
    <submittedName>
        <fullName evidence="2">Uncharacterized protein</fullName>
    </submittedName>
</protein>
<feature type="transmembrane region" description="Helical" evidence="1">
    <location>
        <begin position="87"/>
        <end position="108"/>
    </location>
</feature>
<proteinExistence type="predicted"/>
<gene>
    <name evidence="2" type="ORF">MNBD_GAMMA05-972</name>
</gene>
<organism evidence="2">
    <name type="scientific">hydrothermal vent metagenome</name>
    <dbReference type="NCBI Taxonomy" id="652676"/>
    <lineage>
        <taxon>unclassified sequences</taxon>
        <taxon>metagenomes</taxon>
        <taxon>ecological metagenomes</taxon>
    </lineage>
</organism>
<keyword evidence="1" id="KW-0472">Membrane</keyword>
<sequence>MEEVIIASDALDVPTDNYEEFDQEIDPAKLGDKLTQINRFKGTCREYQRYAYNYLLLNFIEKKNKVEKNYRINLAWLSSKPTHNKVIVWKWMVFTLLSTLLTGSSFYLMIEKTFNPDYCLIAGIITLSATLIFLLIFIYCMRDEYIFNSYFGGAKLFLIENKKPEQQSFDIFFIKLQQAIEQAQSALSTSDRLIGELKMCRRLRDEGIINDESYTLVRTAIFKHQQYKA</sequence>
<dbReference type="EMBL" id="UOFE01000013">
    <property type="protein sequence ID" value="VAW51095.1"/>
    <property type="molecule type" value="Genomic_DNA"/>
</dbReference>
<keyword evidence="1" id="KW-0812">Transmembrane</keyword>
<name>A0A3B0W5B8_9ZZZZ</name>
<evidence type="ECO:0000256" key="1">
    <source>
        <dbReference type="SAM" id="Phobius"/>
    </source>
</evidence>
<dbReference type="AlphaFoldDB" id="A0A3B0W5B8"/>
<keyword evidence="1" id="KW-1133">Transmembrane helix</keyword>